<sequence length="158" mass="17396">MKFLEDIATGEIDELGSHVFTAEDIKRFASAFDPQPFHLDEAAAEESHFGGLVASGWHTGAVFMQLWTGYCRRRDEEMAARGEAVARFGPSPGFRNMRWLKPVRAGDVLTYRTEATATRPSASRPGWGLLSIAVTATNQAGELVFAFDGTVFLERRPG</sequence>
<dbReference type="InterPro" id="IPR029069">
    <property type="entry name" value="HotDog_dom_sf"/>
</dbReference>
<dbReference type="InterPro" id="IPR002539">
    <property type="entry name" value="MaoC-like_dom"/>
</dbReference>
<gene>
    <name evidence="2" type="ORF">BLTE_03770</name>
</gene>
<dbReference type="Proteomes" id="UP000266934">
    <property type="component" value="Chromosome"/>
</dbReference>
<dbReference type="InterPro" id="IPR050965">
    <property type="entry name" value="UPF0336/Enoyl-CoA_hydratase"/>
</dbReference>
<dbReference type="CDD" id="cd03454">
    <property type="entry name" value="YdeM"/>
    <property type="match status" value="1"/>
</dbReference>
<dbReference type="PANTHER" id="PTHR43437:SF3">
    <property type="entry name" value="HYDROXYACYL-THIOESTER DEHYDRATASE TYPE 2, MITOCHONDRIAL"/>
    <property type="match status" value="1"/>
</dbReference>
<dbReference type="OrthoDB" id="9797938at2"/>
<organism evidence="2 3">
    <name type="scientific">Blastochloris tepida</name>
    <dbReference type="NCBI Taxonomy" id="2233851"/>
    <lineage>
        <taxon>Bacteria</taxon>
        <taxon>Pseudomonadati</taxon>
        <taxon>Pseudomonadota</taxon>
        <taxon>Alphaproteobacteria</taxon>
        <taxon>Hyphomicrobiales</taxon>
        <taxon>Blastochloridaceae</taxon>
        <taxon>Blastochloris</taxon>
    </lineage>
</organism>
<evidence type="ECO:0000313" key="2">
    <source>
        <dbReference type="EMBL" id="BBF91692.1"/>
    </source>
</evidence>
<keyword evidence="3" id="KW-1185">Reference proteome</keyword>
<dbReference type="Pfam" id="PF01575">
    <property type="entry name" value="MaoC_dehydratas"/>
    <property type="match status" value="1"/>
</dbReference>
<dbReference type="GO" id="GO:0006633">
    <property type="term" value="P:fatty acid biosynthetic process"/>
    <property type="evidence" value="ECO:0007669"/>
    <property type="project" value="TreeGrafter"/>
</dbReference>
<dbReference type="AlphaFoldDB" id="A0A348FWK9"/>
<dbReference type="PANTHER" id="PTHR43437">
    <property type="entry name" value="HYDROXYACYL-THIOESTER DEHYDRATASE TYPE 2, MITOCHONDRIAL-RELATED"/>
    <property type="match status" value="1"/>
</dbReference>
<name>A0A348FWK9_9HYPH</name>
<dbReference type="SUPFAM" id="SSF54637">
    <property type="entry name" value="Thioesterase/thiol ester dehydrase-isomerase"/>
    <property type="match status" value="1"/>
</dbReference>
<feature type="domain" description="MaoC-like" evidence="1">
    <location>
        <begin position="20"/>
        <end position="119"/>
    </location>
</feature>
<evidence type="ECO:0000259" key="1">
    <source>
        <dbReference type="Pfam" id="PF01575"/>
    </source>
</evidence>
<dbReference type="Gene3D" id="3.10.129.10">
    <property type="entry name" value="Hotdog Thioesterase"/>
    <property type="match status" value="1"/>
</dbReference>
<evidence type="ECO:0000313" key="3">
    <source>
        <dbReference type="Proteomes" id="UP000266934"/>
    </source>
</evidence>
<dbReference type="GO" id="GO:0019171">
    <property type="term" value="F:(3R)-hydroxyacyl-[acyl-carrier-protein] dehydratase activity"/>
    <property type="evidence" value="ECO:0007669"/>
    <property type="project" value="TreeGrafter"/>
</dbReference>
<dbReference type="RefSeq" id="WP_126397090.1">
    <property type="nucleotide sequence ID" value="NZ_AP018907.1"/>
</dbReference>
<protein>
    <submittedName>
        <fullName evidence="2">Acyl dehydratase</fullName>
    </submittedName>
</protein>
<proteinExistence type="predicted"/>
<dbReference type="KEGG" id="blag:BLTE_03770"/>
<dbReference type="EMBL" id="AP018907">
    <property type="protein sequence ID" value="BBF91692.1"/>
    <property type="molecule type" value="Genomic_DNA"/>
</dbReference>
<reference evidence="2 3" key="1">
    <citation type="submission" date="2018-08" db="EMBL/GenBank/DDBJ databases">
        <title>Complete genome sequencing of Blastochloris tepida GI.</title>
        <authorList>
            <person name="Tsukatani Y."/>
            <person name="Mori H."/>
        </authorList>
    </citation>
    <scope>NUCLEOTIDE SEQUENCE [LARGE SCALE GENOMIC DNA]</scope>
    <source>
        <strain evidence="2 3">GI</strain>
    </source>
</reference>
<accession>A0A348FWK9</accession>